<protein>
    <submittedName>
        <fullName evidence="1">Uncharacterized protein</fullName>
    </submittedName>
</protein>
<organism evidence="1 2">
    <name type="scientific">Dactylosporangium salmoneum</name>
    <dbReference type="NCBI Taxonomy" id="53361"/>
    <lineage>
        <taxon>Bacteria</taxon>
        <taxon>Bacillati</taxon>
        <taxon>Actinomycetota</taxon>
        <taxon>Actinomycetes</taxon>
        <taxon>Micromonosporales</taxon>
        <taxon>Micromonosporaceae</taxon>
        <taxon>Dactylosporangium</taxon>
    </lineage>
</organism>
<gene>
    <name evidence="1" type="ORF">GCM10010170_023090</name>
</gene>
<proteinExistence type="predicted"/>
<sequence>MIVIAASCPSNRLAAVTKRTGCTGACSADEWADGFGWVMALLDRCSGDAGWQNTRTANYMMSTECDDL</sequence>
<reference evidence="2" key="1">
    <citation type="journal article" date="2019" name="Int. J. Syst. Evol. Microbiol.">
        <title>The Global Catalogue of Microorganisms (GCM) 10K type strain sequencing project: providing services to taxonomists for standard genome sequencing and annotation.</title>
        <authorList>
            <consortium name="The Broad Institute Genomics Platform"/>
            <consortium name="The Broad Institute Genome Sequencing Center for Infectious Disease"/>
            <person name="Wu L."/>
            <person name="Ma J."/>
        </authorList>
    </citation>
    <scope>NUCLEOTIDE SEQUENCE [LARGE SCALE GENOMIC DNA]</scope>
    <source>
        <strain evidence="2">JCM 3272</strain>
    </source>
</reference>
<dbReference type="Proteomes" id="UP001501444">
    <property type="component" value="Unassembled WGS sequence"/>
</dbReference>
<evidence type="ECO:0000313" key="2">
    <source>
        <dbReference type="Proteomes" id="UP001501444"/>
    </source>
</evidence>
<keyword evidence="2" id="KW-1185">Reference proteome</keyword>
<name>A0ABP5SWC9_9ACTN</name>
<evidence type="ECO:0000313" key="1">
    <source>
        <dbReference type="EMBL" id="GAA2340275.1"/>
    </source>
</evidence>
<dbReference type="EMBL" id="BAAARV010000019">
    <property type="protein sequence ID" value="GAA2340275.1"/>
    <property type="molecule type" value="Genomic_DNA"/>
</dbReference>
<comment type="caution">
    <text evidence="1">The sequence shown here is derived from an EMBL/GenBank/DDBJ whole genome shotgun (WGS) entry which is preliminary data.</text>
</comment>
<accession>A0ABP5SWC9</accession>